<dbReference type="InterPro" id="IPR012334">
    <property type="entry name" value="Pectin_lyas_fold"/>
</dbReference>
<feature type="domain" description="Pectinesterase catalytic" evidence="6">
    <location>
        <begin position="12"/>
        <end position="95"/>
    </location>
</feature>
<feature type="active site" evidence="4">
    <location>
        <position position="79"/>
    </location>
</feature>
<dbReference type="InterPro" id="IPR011050">
    <property type="entry name" value="Pectin_lyase_fold/virulence"/>
</dbReference>
<evidence type="ECO:0000256" key="1">
    <source>
        <dbReference type="ARBA" id="ARBA00005184"/>
    </source>
</evidence>
<dbReference type="InterPro" id="IPR000070">
    <property type="entry name" value="Pectinesterase_cat"/>
</dbReference>
<organism evidence="7 8">
    <name type="scientific">Paspalum notatum var. saurae</name>
    <dbReference type="NCBI Taxonomy" id="547442"/>
    <lineage>
        <taxon>Eukaryota</taxon>
        <taxon>Viridiplantae</taxon>
        <taxon>Streptophyta</taxon>
        <taxon>Embryophyta</taxon>
        <taxon>Tracheophyta</taxon>
        <taxon>Spermatophyta</taxon>
        <taxon>Magnoliopsida</taxon>
        <taxon>Liliopsida</taxon>
        <taxon>Poales</taxon>
        <taxon>Poaceae</taxon>
        <taxon>PACMAD clade</taxon>
        <taxon>Panicoideae</taxon>
        <taxon>Andropogonodae</taxon>
        <taxon>Paspaleae</taxon>
        <taxon>Paspalinae</taxon>
        <taxon>Paspalum</taxon>
    </lineage>
</organism>
<sequence>MRSSSFLPRVEAVVGRGFIARDLRIENTAGATNSQAVALMSESNHSVIYHCSLQGYQDTLYVRMGKQFYRERHIFGTVDFIFGDTAAVFQNCKILA</sequence>
<gene>
    <name evidence="7" type="ORF">U9M48_028955</name>
</gene>
<reference evidence="7 8" key="1">
    <citation type="submission" date="2024-02" db="EMBL/GenBank/DDBJ databases">
        <title>High-quality chromosome-scale genome assembly of Pensacola bahiagrass (Paspalum notatum Flugge var. saurae).</title>
        <authorList>
            <person name="Vega J.M."/>
            <person name="Podio M."/>
            <person name="Orjuela J."/>
            <person name="Siena L.A."/>
            <person name="Pessino S.C."/>
            <person name="Combes M.C."/>
            <person name="Mariac C."/>
            <person name="Albertini E."/>
            <person name="Pupilli F."/>
            <person name="Ortiz J.P.A."/>
            <person name="Leblanc O."/>
        </authorList>
    </citation>
    <scope>NUCLEOTIDE SEQUENCE [LARGE SCALE GENOMIC DNA]</scope>
    <source>
        <strain evidence="7">R1</strain>
        <tissue evidence="7">Leaf</tissue>
    </source>
</reference>
<dbReference type="Gene3D" id="2.160.20.10">
    <property type="entry name" value="Single-stranded right-handed beta-helix, Pectin lyase-like"/>
    <property type="match status" value="1"/>
</dbReference>
<dbReference type="InterPro" id="IPR033131">
    <property type="entry name" value="Pectinesterase_Asp_AS"/>
</dbReference>
<evidence type="ECO:0000313" key="7">
    <source>
        <dbReference type="EMBL" id="WVZ81600.1"/>
    </source>
</evidence>
<dbReference type="PANTHER" id="PTHR31707">
    <property type="entry name" value="PECTINESTERASE"/>
    <property type="match status" value="1"/>
</dbReference>
<dbReference type="PROSITE" id="PS00503">
    <property type="entry name" value="PECTINESTERASE_2"/>
    <property type="match status" value="1"/>
</dbReference>
<comment type="pathway">
    <text evidence="1 5">Glycan metabolism; pectin degradation; 2-dehydro-3-deoxy-D-gluconate from pectin: step 1/5.</text>
</comment>
<keyword evidence="3 5" id="KW-0063">Aspartyl esterase</keyword>
<dbReference type="AlphaFoldDB" id="A0AAQ3TXF5"/>
<evidence type="ECO:0000256" key="2">
    <source>
        <dbReference type="ARBA" id="ARBA00022801"/>
    </source>
</evidence>
<keyword evidence="8" id="KW-1185">Reference proteome</keyword>
<dbReference type="GO" id="GO:0042545">
    <property type="term" value="P:cell wall modification"/>
    <property type="evidence" value="ECO:0007669"/>
    <property type="project" value="UniProtKB-UniRule"/>
</dbReference>
<accession>A0AAQ3TXF5</accession>
<dbReference type="GO" id="GO:0045490">
    <property type="term" value="P:pectin catabolic process"/>
    <property type="evidence" value="ECO:0007669"/>
    <property type="project" value="UniProtKB-UniRule"/>
</dbReference>
<name>A0AAQ3TXF5_PASNO</name>
<dbReference type="Proteomes" id="UP001341281">
    <property type="component" value="Chromosome 06"/>
</dbReference>
<evidence type="ECO:0000259" key="6">
    <source>
        <dbReference type="Pfam" id="PF01095"/>
    </source>
</evidence>
<dbReference type="EMBL" id="CP144750">
    <property type="protein sequence ID" value="WVZ81600.1"/>
    <property type="molecule type" value="Genomic_DNA"/>
</dbReference>
<dbReference type="GO" id="GO:0030599">
    <property type="term" value="F:pectinesterase activity"/>
    <property type="evidence" value="ECO:0007669"/>
    <property type="project" value="UniProtKB-UniRule"/>
</dbReference>
<evidence type="ECO:0000256" key="5">
    <source>
        <dbReference type="RuleBase" id="RU000589"/>
    </source>
</evidence>
<dbReference type="Pfam" id="PF01095">
    <property type="entry name" value="Pectinesterase"/>
    <property type="match status" value="1"/>
</dbReference>
<keyword evidence="2 5" id="KW-0378">Hydrolase</keyword>
<evidence type="ECO:0000256" key="3">
    <source>
        <dbReference type="ARBA" id="ARBA00023085"/>
    </source>
</evidence>
<dbReference type="EC" id="3.1.1.11" evidence="5"/>
<dbReference type="SUPFAM" id="SSF51126">
    <property type="entry name" value="Pectin lyase-like"/>
    <property type="match status" value="1"/>
</dbReference>
<proteinExistence type="predicted"/>
<protein>
    <recommendedName>
        <fullName evidence="5">Pectinesterase</fullName>
        <ecNumber evidence="5">3.1.1.11</ecNumber>
    </recommendedName>
</protein>
<comment type="catalytic activity">
    <reaction evidence="5">
        <text>[(1-&gt;4)-alpha-D-galacturonosyl methyl ester](n) + n H2O = [(1-&gt;4)-alpha-D-galacturonosyl](n) + n methanol + n H(+)</text>
        <dbReference type="Rhea" id="RHEA:22380"/>
        <dbReference type="Rhea" id="RHEA-COMP:14570"/>
        <dbReference type="Rhea" id="RHEA-COMP:14573"/>
        <dbReference type="ChEBI" id="CHEBI:15377"/>
        <dbReference type="ChEBI" id="CHEBI:15378"/>
        <dbReference type="ChEBI" id="CHEBI:17790"/>
        <dbReference type="ChEBI" id="CHEBI:140522"/>
        <dbReference type="ChEBI" id="CHEBI:140523"/>
        <dbReference type="EC" id="3.1.1.11"/>
    </reaction>
</comment>
<evidence type="ECO:0000313" key="8">
    <source>
        <dbReference type="Proteomes" id="UP001341281"/>
    </source>
</evidence>
<evidence type="ECO:0000256" key="4">
    <source>
        <dbReference type="PROSITE-ProRule" id="PRU10040"/>
    </source>
</evidence>